<feature type="repeat" description="TPR" evidence="1">
    <location>
        <begin position="29"/>
        <end position="62"/>
    </location>
</feature>
<dbReference type="SUPFAM" id="SSF48452">
    <property type="entry name" value="TPR-like"/>
    <property type="match status" value="1"/>
</dbReference>
<gene>
    <name evidence="2" type="ORF">FC48_GL000810</name>
</gene>
<dbReference type="InterPro" id="IPR011990">
    <property type="entry name" value="TPR-like_helical_dom_sf"/>
</dbReference>
<dbReference type="Pfam" id="PF13181">
    <property type="entry name" value="TPR_8"/>
    <property type="match status" value="1"/>
</dbReference>
<dbReference type="Proteomes" id="UP000051612">
    <property type="component" value="Unassembled WGS sequence"/>
</dbReference>
<sequence length="220" mass="24865">MMKRAKRDEKMQQVIQKLIAKIDADPYDQESYYALGTALTEEKSFTQAEELFKKALNALSDRAEKTELLHYGLGNVYYASELYDEAIAQFNLVQDGKLQAQAYTMLAQSYYAKANYQKALVFALTASEKLRSVTTLSLMGDCFLALGNFGPAKDYYQQALQLEPNDARINFQLGVIAVVNGADPTAYFERAKQSDPKLYQTLKTRLNDVEQTMQATTKKK</sequence>
<name>A0A0R2BAQ6_9LACO</name>
<dbReference type="Pfam" id="PF13432">
    <property type="entry name" value="TPR_16"/>
    <property type="match status" value="1"/>
</dbReference>
<dbReference type="PANTHER" id="PTHR12558">
    <property type="entry name" value="CELL DIVISION CYCLE 16,23,27"/>
    <property type="match status" value="1"/>
</dbReference>
<comment type="caution">
    <text evidence="2">The sequence shown here is derived from an EMBL/GenBank/DDBJ whole genome shotgun (WGS) entry which is preliminary data.</text>
</comment>
<dbReference type="PATRIC" id="fig|1423772.3.peg.882"/>
<protein>
    <submittedName>
        <fullName evidence="2">TPR repeat-containing protein</fullName>
    </submittedName>
</protein>
<evidence type="ECO:0000256" key="1">
    <source>
        <dbReference type="PROSITE-ProRule" id="PRU00339"/>
    </source>
</evidence>
<accession>A0A0R2BAQ6</accession>
<dbReference type="Pfam" id="PF00515">
    <property type="entry name" value="TPR_1"/>
    <property type="match status" value="1"/>
</dbReference>
<evidence type="ECO:0000313" key="3">
    <source>
        <dbReference type="Proteomes" id="UP000051612"/>
    </source>
</evidence>
<dbReference type="EMBL" id="AYYN01000140">
    <property type="protein sequence ID" value="KRM73545.1"/>
    <property type="molecule type" value="Genomic_DNA"/>
</dbReference>
<dbReference type="AlphaFoldDB" id="A0A0R2BAQ6"/>
<organism evidence="2 3">
    <name type="scientific">Ligilactobacillus murinus DSM 20452 = NBRC 14221</name>
    <dbReference type="NCBI Taxonomy" id="1423772"/>
    <lineage>
        <taxon>Bacteria</taxon>
        <taxon>Bacillati</taxon>
        <taxon>Bacillota</taxon>
        <taxon>Bacilli</taxon>
        <taxon>Lactobacillales</taxon>
        <taxon>Lactobacillaceae</taxon>
        <taxon>Ligilactobacillus</taxon>
    </lineage>
</organism>
<evidence type="ECO:0000313" key="2">
    <source>
        <dbReference type="EMBL" id="KRM73545.1"/>
    </source>
</evidence>
<dbReference type="InterPro" id="IPR019734">
    <property type="entry name" value="TPR_rpt"/>
</dbReference>
<keyword evidence="1" id="KW-0802">TPR repeat</keyword>
<reference evidence="2 3" key="1">
    <citation type="journal article" date="2015" name="Genome Announc.">
        <title>Expanding the biotechnology potential of lactobacilli through comparative genomics of 213 strains and associated genera.</title>
        <authorList>
            <person name="Sun Z."/>
            <person name="Harris H.M."/>
            <person name="McCann A."/>
            <person name="Guo C."/>
            <person name="Argimon S."/>
            <person name="Zhang W."/>
            <person name="Yang X."/>
            <person name="Jeffery I.B."/>
            <person name="Cooney J.C."/>
            <person name="Kagawa T.F."/>
            <person name="Liu W."/>
            <person name="Song Y."/>
            <person name="Salvetti E."/>
            <person name="Wrobel A."/>
            <person name="Rasinkangas P."/>
            <person name="Parkhill J."/>
            <person name="Rea M.C."/>
            <person name="O'Sullivan O."/>
            <person name="Ritari J."/>
            <person name="Douillard F.P."/>
            <person name="Paul Ross R."/>
            <person name="Yang R."/>
            <person name="Briner A.E."/>
            <person name="Felis G.E."/>
            <person name="de Vos W.M."/>
            <person name="Barrangou R."/>
            <person name="Klaenhammer T.R."/>
            <person name="Caufield P.W."/>
            <person name="Cui Y."/>
            <person name="Zhang H."/>
            <person name="O'Toole P.W."/>
        </authorList>
    </citation>
    <scope>NUCLEOTIDE SEQUENCE [LARGE SCALE GENOMIC DNA]</scope>
    <source>
        <strain evidence="2 3">DSM 20452</strain>
    </source>
</reference>
<feature type="repeat" description="TPR" evidence="1">
    <location>
        <begin position="133"/>
        <end position="166"/>
    </location>
</feature>
<proteinExistence type="predicted"/>
<dbReference type="Gene3D" id="1.25.40.10">
    <property type="entry name" value="Tetratricopeptide repeat domain"/>
    <property type="match status" value="2"/>
</dbReference>
<dbReference type="PANTHER" id="PTHR12558:SF13">
    <property type="entry name" value="CELL DIVISION CYCLE PROTEIN 27 HOMOLOG"/>
    <property type="match status" value="1"/>
</dbReference>
<dbReference type="SMART" id="SM00028">
    <property type="entry name" value="TPR"/>
    <property type="match status" value="4"/>
</dbReference>
<dbReference type="PROSITE" id="PS50005">
    <property type="entry name" value="TPR"/>
    <property type="match status" value="2"/>
</dbReference>